<name>A0A6J5T8E1_9CAUD</name>
<proteinExistence type="predicted"/>
<evidence type="ECO:0000313" key="1">
    <source>
        <dbReference type="EMBL" id="CAB4176771.1"/>
    </source>
</evidence>
<dbReference type="EMBL" id="LR796943">
    <property type="protein sequence ID" value="CAB4176771.1"/>
    <property type="molecule type" value="Genomic_DNA"/>
</dbReference>
<sequence>MDMIEKVARALCVSADENWDAATFSETLNGDDPAGMRAYWLSLARAAIEATKKPTEAMLHAGMWSIVSNDERTNEEIVLDCYTAMIDSALGEKVG</sequence>
<evidence type="ECO:0000313" key="2">
    <source>
        <dbReference type="EMBL" id="CAB4211013.1"/>
    </source>
</evidence>
<evidence type="ECO:0000313" key="3">
    <source>
        <dbReference type="EMBL" id="CAB4223406.1"/>
    </source>
</evidence>
<accession>A0A6J5T8E1</accession>
<organism evidence="3">
    <name type="scientific">uncultured Caudovirales phage</name>
    <dbReference type="NCBI Taxonomy" id="2100421"/>
    <lineage>
        <taxon>Viruses</taxon>
        <taxon>Duplodnaviria</taxon>
        <taxon>Heunggongvirae</taxon>
        <taxon>Uroviricota</taxon>
        <taxon>Caudoviricetes</taxon>
        <taxon>Peduoviridae</taxon>
        <taxon>Maltschvirus</taxon>
        <taxon>Maltschvirus maltsch</taxon>
    </lineage>
</organism>
<reference evidence="3" key="1">
    <citation type="submission" date="2020-05" db="EMBL/GenBank/DDBJ databases">
        <authorList>
            <person name="Chiriac C."/>
            <person name="Salcher M."/>
            <person name="Ghai R."/>
            <person name="Kavagutti S V."/>
        </authorList>
    </citation>
    <scope>NUCLEOTIDE SEQUENCE</scope>
</reference>
<protein>
    <submittedName>
        <fullName evidence="3">Uncharacterized protein</fullName>
    </submittedName>
</protein>
<dbReference type="EMBL" id="LR797367">
    <property type="protein sequence ID" value="CAB4211013.1"/>
    <property type="molecule type" value="Genomic_DNA"/>
</dbReference>
<gene>
    <name evidence="2" type="ORF">UFOVP1425_62</name>
    <name evidence="3" type="ORF">UFOVP1672_40</name>
    <name evidence="1" type="ORF">UFOVP988_62</name>
</gene>
<dbReference type="EMBL" id="LR797536">
    <property type="protein sequence ID" value="CAB4223406.1"/>
    <property type="molecule type" value="Genomic_DNA"/>
</dbReference>